<accession>A0A2N0B6Y8</accession>
<dbReference type="AlphaFoldDB" id="A0A2N0B6Y8"/>
<reference evidence="1" key="1">
    <citation type="submission" date="2017-07" db="EMBL/GenBank/DDBJ databases">
        <title>Leptospira spp. isolated from tropical soils.</title>
        <authorList>
            <person name="Thibeaux R."/>
            <person name="Iraola G."/>
            <person name="Ferres I."/>
            <person name="Bierque E."/>
            <person name="Girault D."/>
            <person name="Soupe-Gilbert M.-E."/>
            <person name="Picardeau M."/>
            <person name="Goarant C."/>
        </authorList>
    </citation>
    <scope>NUCLEOTIDE SEQUENCE [LARGE SCALE GENOMIC DNA]</scope>
    <source>
        <strain evidence="1">ATI7-C-A5</strain>
    </source>
</reference>
<gene>
    <name evidence="1" type="ORF">CH379_14055</name>
</gene>
<dbReference type="EMBL" id="NPEF01000153">
    <property type="protein sequence ID" value="PJZ92283.1"/>
    <property type="molecule type" value="Genomic_DNA"/>
</dbReference>
<dbReference type="Pfam" id="PF10994">
    <property type="entry name" value="DUF2817"/>
    <property type="match status" value="1"/>
</dbReference>
<accession>A0A2N0BGE6</accession>
<evidence type="ECO:0000313" key="1">
    <source>
        <dbReference type="EMBL" id="PJZ92283.1"/>
    </source>
</evidence>
<comment type="caution">
    <text evidence="1">The sequence shown here is derived from an EMBL/GenBank/DDBJ whole genome shotgun (WGS) entry which is preliminary data.</text>
</comment>
<dbReference type="OrthoDB" id="4014363at2"/>
<protein>
    <recommendedName>
        <fullName evidence="2">DUF2817 domain-containing protein</fullName>
    </recommendedName>
</protein>
<dbReference type="InterPro" id="IPR021259">
    <property type="entry name" value="DUF2817"/>
</dbReference>
<sequence length="176" mass="19937">MNALIRGTAKGYRGILLLDFHTGIGARGELHLISNRADDVRKGIIGGFFPEDTVHFHGEKKESYAIFGNFTACITEQLASEIPVYPVVIEYGTINSETISGSFESLRRIRAENQGFHHGFVSETDETDLKRSFRELFFPSSPVWRNGVLSETERSLVSAIPRFQEFMKKEYSKNEK</sequence>
<evidence type="ECO:0008006" key="2">
    <source>
        <dbReference type="Google" id="ProtNLM"/>
    </source>
</evidence>
<name>A0A2N0B6Y8_9LEPT</name>
<organism evidence="1">
    <name type="scientific">Leptospira ellisii</name>
    <dbReference type="NCBI Taxonomy" id="2023197"/>
    <lineage>
        <taxon>Bacteria</taxon>
        <taxon>Pseudomonadati</taxon>
        <taxon>Spirochaetota</taxon>
        <taxon>Spirochaetia</taxon>
        <taxon>Leptospirales</taxon>
        <taxon>Leptospiraceae</taxon>
        <taxon>Leptospira</taxon>
    </lineage>
</organism>
<proteinExistence type="predicted"/>